<dbReference type="Pfam" id="PF21787">
    <property type="entry name" value="TNP-like_RNaseH_N"/>
    <property type="match status" value="1"/>
</dbReference>
<dbReference type="SMART" id="SM00980">
    <property type="entry name" value="THAP"/>
    <property type="match status" value="1"/>
</dbReference>
<keyword evidence="2 5" id="KW-0863">Zinc-finger</keyword>
<dbReference type="EMBL" id="JAYKXH010000001">
    <property type="protein sequence ID" value="KAK7175957.1"/>
    <property type="molecule type" value="Genomic_DNA"/>
</dbReference>
<dbReference type="InterPro" id="IPR038441">
    <property type="entry name" value="THAP_Znf_sf"/>
</dbReference>
<proteinExistence type="predicted"/>
<dbReference type="PROSITE" id="PS50950">
    <property type="entry name" value="ZF_THAP"/>
    <property type="match status" value="1"/>
</dbReference>
<dbReference type="InterPro" id="IPR052224">
    <property type="entry name" value="THAP_domain_protein"/>
</dbReference>
<comment type="caution">
    <text evidence="8">The sequence shown here is derived from an EMBL/GenBank/DDBJ whole genome shotgun (WGS) entry which is preliminary data.</text>
</comment>
<keyword evidence="1" id="KW-0479">Metal-binding</keyword>
<feature type="domain" description="THAP-type" evidence="7">
    <location>
        <begin position="9"/>
        <end position="95"/>
    </location>
</feature>
<dbReference type="GO" id="GO:0008270">
    <property type="term" value="F:zinc ion binding"/>
    <property type="evidence" value="ECO:0007669"/>
    <property type="project" value="UniProtKB-KW"/>
</dbReference>
<dbReference type="InterPro" id="IPR048367">
    <property type="entry name" value="TNP-like_RNaseH_C"/>
</dbReference>
<evidence type="ECO:0000313" key="8">
    <source>
        <dbReference type="EMBL" id="KAK7175957.1"/>
    </source>
</evidence>
<gene>
    <name evidence="8" type="ORF">R3I93_000272</name>
</gene>
<dbReference type="GO" id="GO:0003677">
    <property type="term" value="F:DNA binding"/>
    <property type="evidence" value="ECO:0007669"/>
    <property type="project" value="UniProtKB-UniRule"/>
</dbReference>
<evidence type="ECO:0000256" key="3">
    <source>
        <dbReference type="ARBA" id="ARBA00022833"/>
    </source>
</evidence>
<evidence type="ECO:0000256" key="4">
    <source>
        <dbReference type="ARBA" id="ARBA00023125"/>
    </source>
</evidence>
<evidence type="ECO:0000256" key="1">
    <source>
        <dbReference type="ARBA" id="ARBA00022723"/>
    </source>
</evidence>
<dbReference type="Gene3D" id="6.20.210.20">
    <property type="entry name" value="THAP domain"/>
    <property type="match status" value="1"/>
</dbReference>
<dbReference type="InterPro" id="IPR006612">
    <property type="entry name" value="THAP_Znf"/>
</dbReference>
<evidence type="ECO:0000313" key="9">
    <source>
        <dbReference type="Proteomes" id="UP001364617"/>
    </source>
</evidence>
<dbReference type="InterPro" id="IPR048366">
    <property type="entry name" value="TNP-like_GBD"/>
</dbReference>
<dbReference type="SUPFAM" id="SSF57716">
    <property type="entry name" value="Glucocorticoid receptor-like (DNA-binding domain)"/>
    <property type="match status" value="1"/>
</dbReference>
<evidence type="ECO:0000259" key="7">
    <source>
        <dbReference type="PROSITE" id="PS50950"/>
    </source>
</evidence>
<dbReference type="PANTHER" id="PTHR46927:SF3">
    <property type="entry name" value="THAP-TYPE DOMAIN-CONTAINING PROTEIN"/>
    <property type="match status" value="1"/>
</dbReference>
<name>A0AAN9HHS9_9TELE</name>
<keyword evidence="9" id="KW-1185">Reference proteome</keyword>
<feature type="compositionally biased region" description="Basic and acidic residues" evidence="6">
    <location>
        <begin position="106"/>
        <end position="121"/>
    </location>
</feature>
<evidence type="ECO:0000256" key="5">
    <source>
        <dbReference type="PROSITE-ProRule" id="PRU00309"/>
    </source>
</evidence>
<keyword evidence="3" id="KW-0862">Zinc</keyword>
<organism evidence="8 9">
    <name type="scientific">Phoxinus phoxinus</name>
    <name type="common">Eurasian minnow</name>
    <dbReference type="NCBI Taxonomy" id="58324"/>
    <lineage>
        <taxon>Eukaryota</taxon>
        <taxon>Metazoa</taxon>
        <taxon>Chordata</taxon>
        <taxon>Craniata</taxon>
        <taxon>Vertebrata</taxon>
        <taxon>Euteleostomi</taxon>
        <taxon>Actinopterygii</taxon>
        <taxon>Neopterygii</taxon>
        <taxon>Teleostei</taxon>
        <taxon>Ostariophysi</taxon>
        <taxon>Cypriniformes</taxon>
        <taxon>Leuciscidae</taxon>
        <taxon>Phoxininae</taxon>
        <taxon>Phoxinus</taxon>
    </lineage>
</organism>
<dbReference type="Pfam" id="PF21789">
    <property type="entry name" value="TNP-like_RNaseH_C"/>
    <property type="match status" value="1"/>
</dbReference>
<dbReference type="AlphaFoldDB" id="A0AAN9HHS9"/>
<reference evidence="8 9" key="1">
    <citation type="submission" date="2024-02" db="EMBL/GenBank/DDBJ databases">
        <title>Chromosome-level genome assembly of the Eurasian Minnow (Phoxinus phoxinus).</title>
        <authorList>
            <person name="Oriowo T.O."/>
            <person name="Martin S."/>
            <person name="Stange M."/>
            <person name="Chrysostomakis Y."/>
            <person name="Brown T."/>
            <person name="Winkler S."/>
            <person name="Kukowka S."/>
            <person name="Myers E.W."/>
            <person name="Bohne A."/>
        </authorList>
    </citation>
    <scope>NUCLEOTIDE SEQUENCE [LARGE SCALE GENOMIC DNA]</scope>
    <source>
        <strain evidence="8">ZFMK-TIS-60720</strain>
        <tissue evidence="8">Whole Organism</tissue>
    </source>
</reference>
<dbReference type="Proteomes" id="UP001364617">
    <property type="component" value="Unassembled WGS sequence"/>
</dbReference>
<dbReference type="PANTHER" id="PTHR46927">
    <property type="entry name" value="AGAP005574-PA"/>
    <property type="match status" value="1"/>
</dbReference>
<accession>A0AAN9HHS9</accession>
<keyword evidence="4 5" id="KW-0238">DNA-binding</keyword>
<evidence type="ECO:0000256" key="2">
    <source>
        <dbReference type="ARBA" id="ARBA00022771"/>
    </source>
</evidence>
<protein>
    <recommendedName>
        <fullName evidence="7">THAP-type domain-containing protein</fullName>
    </recommendedName>
</protein>
<dbReference type="Pfam" id="PF05485">
    <property type="entry name" value="THAP"/>
    <property type="match status" value="1"/>
</dbReference>
<dbReference type="Pfam" id="PF21788">
    <property type="entry name" value="TNP-like_GBD"/>
    <property type="match status" value="1"/>
</dbReference>
<sequence length="804" mass="91339">MTTKSKWNKRTQCSAINCKNYQCNSTNIAFHRFPKDPERCARWVQHLRNASLMGISSQRLNLNYRVCSAHFHATQFKRPSNVHAGLKWDAVPTMIDAPNPPPPLDLELRRKPPKPRQELPPKKRKKINIVYLSNAGSSAADSVQQPTGSETDINLLDASEAGPSMPLTPLFPTMALPTGLEAAAKEHALKMKIRSLKVQVCKLKAKMREVNRLKKTRKAGVNKESVMKQMKKLLPAKAYAFVSTQIHMSQRKAHGFRWTTQDKAFFLSLLHANPKCYRLLFKVFSMPSVRTLQKLMKSIDFKPGFNHTILATMKKAMETTKPMDKVCAIITDEMSLKQAVHYNESADRIESFEDFGRGLRTPYVANYASAFMVRGLFRKWKQLFGYCFTSGPIPHTHLQSLLLEAICELRKAGMECLVFICDQGSGNRSMLARLGVTKEKPYFEVDAVRVFCLWDPPHLIKNIRNNWRSSGFTLDGDHIFWGILEDLYTYDSKQDIRLCCRLTKKHVHLLPFASMRVRFATQVLSHSVAVGIKTLAQVKQLTGQAQRNYMAAAKFCENFDGIFNCFNSKQLKDSHKLKSALSDASAHFPFLEKCMEWLPRLKLARARPGTKQIPCVEGWQHNIVCLKMIWCDLRERHQVSHLLTNRLNQDCLENAYSAIRARGGNRDSPDSVQFECGYRAVATGLMFNNSEKTNCEQDLDTFLLQFSTYASQESPQVVIDTEPISAEHCYISQEGPRIIVPVNTEKIMNEHGYARMITDCKVDDPPVTANAGVKADQVEQPMDYSLDNQFDSHQISFSSGNHGK</sequence>
<dbReference type="InterPro" id="IPR048365">
    <property type="entry name" value="TNP-like_RNaseH_N"/>
</dbReference>
<dbReference type="SMART" id="SM00692">
    <property type="entry name" value="DM3"/>
    <property type="match status" value="1"/>
</dbReference>
<feature type="region of interest" description="Disordered" evidence="6">
    <location>
        <begin position="94"/>
        <end position="124"/>
    </location>
</feature>
<evidence type="ECO:0000256" key="6">
    <source>
        <dbReference type="SAM" id="MobiDB-lite"/>
    </source>
</evidence>